<reference evidence="2 3" key="1">
    <citation type="submission" date="2019-09" db="EMBL/GenBank/DDBJ databases">
        <title>In-depth cultivation of the pig gut microbiome towards novel bacterial diversity and tailored functional studies.</title>
        <authorList>
            <person name="Wylensek D."/>
            <person name="Hitch T.C.A."/>
            <person name="Clavel T."/>
        </authorList>
    </citation>
    <scope>NUCLEOTIDE SEQUENCE [LARGE SCALE GENOMIC DNA]</scope>
    <source>
        <strain evidence="2 3">PG-178-WT-4</strain>
    </source>
</reference>
<dbReference type="Pfam" id="PF01042">
    <property type="entry name" value="Ribonuc_L-PSP"/>
    <property type="match status" value="1"/>
</dbReference>
<dbReference type="InterPro" id="IPR006056">
    <property type="entry name" value="RidA"/>
</dbReference>
<dbReference type="AlphaFoldDB" id="A0A6L5XL33"/>
<sequence length="124" mass="13657">MEYINDKNAPAPLGPYSDAIRSGNLLFISGQAPFNAAGVIVGKDIAVQTTQAMNNLASLLDSVGLEMRHVIKATVYLSNWDNFKGYNEVYKKFMGDHKPARATVEVTRLAQDALIEMEFIAEFS</sequence>
<evidence type="ECO:0000256" key="1">
    <source>
        <dbReference type="ARBA" id="ARBA00010552"/>
    </source>
</evidence>
<dbReference type="PANTHER" id="PTHR11803">
    <property type="entry name" value="2-IMINOBUTANOATE/2-IMINOPROPANOATE DEAMINASE RIDA"/>
    <property type="match status" value="1"/>
</dbReference>
<dbReference type="SUPFAM" id="SSF55298">
    <property type="entry name" value="YjgF-like"/>
    <property type="match status" value="1"/>
</dbReference>
<evidence type="ECO:0000313" key="2">
    <source>
        <dbReference type="EMBL" id="MSS28003.1"/>
    </source>
</evidence>
<dbReference type="InterPro" id="IPR006175">
    <property type="entry name" value="YjgF/YER057c/UK114"/>
</dbReference>
<protein>
    <recommendedName>
        <fullName evidence="4">Reactive intermediate/imine deaminase</fullName>
    </recommendedName>
</protein>
<dbReference type="EMBL" id="VUMH01000007">
    <property type="protein sequence ID" value="MSS28003.1"/>
    <property type="molecule type" value="Genomic_DNA"/>
</dbReference>
<dbReference type="FunFam" id="3.30.1330.40:FF:000001">
    <property type="entry name" value="L-PSP family endoribonuclease"/>
    <property type="match status" value="1"/>
</dbReference>
<name>A0A6L5XL33_9BACT</name>
<evidence type="ECO:0000313" key="3">
    <source>
        <dbReference type="Proteomes" id="UP000477488"/>
    </source>
</evidence>
<dbReference type="GO" id="GO:0019239">
    <property type="term" value="F:deaminase activity"/>
    <property type="evidence" value="ECO:0007669"/>
    <property type="project" value="TreeGrafter"/>
</dbReference>
<evidence type="ECO:0008006" key="4">
    <source>
        <dbReference type="Google" id="ProtNLM"/>
    </source>
</evidence>
<dbReference type="PANTHER" id="PTHR11803:SF39">
    <property type="entry name" value="2-IMINOBUTANOATE_2-IMINOPROPANOATE DEAMINASE"/>
    <property type="match status" value="1"/>
</dbReference>
<dbReference type="NCBIfam" id="TIGR00004">
    <property type="entry name" value="Rid family detoxifying hydrolase"/>
    <property type="match status" value="1"/>
</dbReference>
<proteinExistence type="inferred from homology"/>
<dbReference type="CDD" id="cd00448">
    <property type="entry name" value="YjgF_YER057c_UK114_family"/>
    <property type="match status" value="1"/>
</dbReference>
<keyword evidence="3" id="KW-1185">Reference proteome</keyword>
<dbReference type="GO" id="GO:0005829">
    <property type="term" value="C:cytosol"/>
    <property type="evidence" value="ECO:0007669"/>
    <property type="project" value="TreeGrafter"/>
</dbReference>
<dbReference type="InterPro" id="IPR035959">
    <property type="entry name" value="RutC-like_sf"/>
</dbReference>
<accession>A0A6L5XL33</accession>
<organism evidence="2 3">
    <name type="scientific">Desulfovibrio porci</name>
    <dbReference type="NCBI Taxonomy" id="2605782"/>
    <lineage>
        <taxon>Bacteria</taxon>
        <taxon>Pseudomonadati</taxon>
        <taxon>Thermodesulfobacteriota</taxon>
        <taxon>Desulfovibrionia</taxon>
        <taxon>Desulfovibrionales</taxon>
        <taxon>Desulfovibrionaceae</taxon>
        <taxon>Desulfovibrio</taxon>
    </lineage>
</organism>
<dbReference type="RefSeq" id="WP_154511008.1">
    <property type="nucleotide sequence ID" value="NZ_JAXELC010000053.1"/>
</dbReference>
<comment type="caution">
    <text evidence="2">The sequence shown here is derived from an EMBL/GenBank/DDBJ whole genome shotgun (WGS) entry which is preliminary data.</text>
</comment>
<dbReference type="Proteomes" id="UP000477488">
    <property type="component" value="Unassembled WGS sequence"/>
</dbReference>
<dbReference type="Gene3D" id="3.30.1330.40">
    <property type="entry name" value="RutC-like"/>
    <property type="match status" value="1"/>
</dbReference>
<gene>
    <name evidence="2" type="ORF">FYJ44_08100</name>
</gene>
<comment type="similarity">
    <text evidence="1">Belongs to the RutC family.</text>
</comment>